<feature type="signal peptide" evidence="2">
    <location>
        <begin position="1"/>
        <end position="33"/>
    </location>
</feature>
<dbReference type="EMBL" id="UZAE01013003">
    <property type="protein sequence ID" value="VDO07770.1"/>
    <property type="molecule type" value="Genomic_DNA"/>
</dbReference>
<organism evidence="5">
    <name type="scientific">Rodentolepis nana</name>
    <name type="common">Dwarf tapeworm</name>
    <name type="synonym">Hymenolepis nana</name>
    <dbReference type="NCBI Taxonomy" id="102285"/>
    <lineage>
        <taxon>Eukaryota</taxon>
        <taxon>Metazoa</taxon>
        <taxon>Spiralia</taxon>
        <taxon>Lophotrochozoa</taxon>
        <taxon>Platyhelminthes</taxon>
        <taxon>Cestoda</taxon>
        <taxon>Eucestoda</taxon>
        <taxon>Cyclophyllidea</taxon>
        <taxon>Hymenolepididae</taxon>
        <taxon>Rodentolepis</taxon>
    </lineage>
</organism>
<evidence type="ECO:0000256" key="2">
    <source>
        <dbReference type="SAM" id="SignalP"/>
    </source>
</evidence>
<evidence type="ECO:0000256" key="1">
    <source>
        <dbReference type="SAM" id="MobiDB-lite"/>
    </source>
</evidence>
<sequence length="110" mass="12118">MWLAMVSSKSANSIAAGTFHFLLLSLLILNVFALQNAGNSKKIIYATNSAPFRRELSPRITETKSTRGKAYPPDFESIQQTPVEPALRLGMQVSATFPNTCPFTVLWVSL</sequence>
<reference evidence="3 4" key="2">
    <citation type="submission" date="2018-11" db="EMBL/GenBank/DDBJ databases">
        <authorList>
            <consortium name="Pathogen Informatics"/>
        </authorList>
    </citation>
    <scope>NUCLEOTIDE SEQUENCE [LARGE SCALE GENOMIC DNA]</scope>
</reference>
<protein>
    <submittedName>
        <fullName evidence="5">Secreted protein</fullName>
    </submittedName>
</protein>
<dbReference type="WBParaSite" id="HNAJ_0001036301-mRNA-1">
    <property type="protein sequence ID" value="HNAJ_0001036301-mRNA-1"/>
    <property type="gene ID" value="HNAJ_0001036301"/>
</dbReference>
<evidence type="ECO:0000313" key="5">
    <source>
        <dbReference type="WBParaSite" id="HNAJ_0001036301-mRNA-1"/>
    </source>
</evidence>
<dbReference type="Proteomes" id="UP000278807">
    <property type="component" value="Unassembled WGS sequence"/>
</dbReference>
<accession>A0A0R3TRX3</accession>
<dbReference type="STRING" id="102285.A0A0R3TRX3"/>
<name>A0A0R3TRX3_RODNA</name>
<evidence type="ECO:0000313" key="3">
    <source>
        <dbReference type="EMBL" id="VDO07770.1"/>
    </source>
</evidence>
<feature type="compositionally biased region" description="Basic and acidic residues" evidence="1">
    <location>
        <begin position="56"/>
        <end position="65"/>
    </location>
</feature>
<feature type="chain" id="PRO_5043132031" evidence="2">
    <location>
        <begin position="34"/>
        <end position="110"/>
    </location>
</feature>
<feature type="region of interest" description="Disordered" evidence="1">
    <location>
        <begin position="56"/>
        <end position="75"/>
    </location>
</feature>
<gene>
    <name evidence="3" type="ORF">HNAJ_LOCUS10358</name>
</gene>
<evidence type="ECO:0000313" key="4">
    <source>
        <dbReference type="Proteomes" id="UP000278807"/>
    </source>
</evidence>
<proteinExistence type="predicted"/>
<keyword evidence="2" id="KW-0732">Signal</keyword>
<reference evidence="5" key="1">
    <citation type="submission" date="2017-02" db="UniProtKB">
        <authorList>
            <consortium name="WormBaseParasite"/>
        </authorList>
    </citation>
    <scope>IDENTIFICATION</scope>
</reference>
<keyword evidence="4" id="KW-1185">Reference proteome</keyword>
<dbReference type="AlphaFoldDB" id="A0A0R3TRX3"/>